<dbReference type="EMBL" id="VUJU01000816">
    <property type="protein sequence ID" value="KAF0768197.1"/>
    <property type="molecule type" value="Genomic_DNA"/>
</dbReference>
<keyword evidence="3" id="KW-1185">Reference proteome</keyword>
<name>A0A6G0ZCA6_APHCR</name>
<dbReference type="OrthoDB" id="6621856at2759"/>
<gene>
    <name evidence="2" type="ORF">FWK35_00013377</name>
</gene>
<proteinExistence type="predicted"/>
<evidence type="ECO:0000256" key="1">
    <source>
        <dbReference type="SAM" id="Phobius"/>
    </source>
</evidence>
<keyword evidence="1" id="KW-0812">Transmembrane</keyword>
<evidence type="ECO:0000313" key="2">
    <source>
        <dbReference type="EMBL" id="KAF0768197.1"/>
    </source>
</evidence>
<organism evidence="2 3">
    <name type="scientific">Aphis craccivora</name>
    <name type="common">Cowpea aphid</name>
    <dbReference type="NCBI Taxonomy" id="307492"/>
    <lineage>
        <taxon>Eukaryota</taxon>
        <taxon>Metazoa</taxon>
        <taxon>Ecdysozoa</taxon>
        <taxon>Arthropoda</taxon>
        <taxon>Hexapoda</taxon>
        <taxon>Insecta</taxon>
        <taxon>Pterygota</taxon>
        <taxon>Neoptera</taxon>
        <taxon>Paraneoptera</taxon>
        <taxon>Hemiptera</taxon>
        <taxon>Sternorrhyncha</taxon>
        <taxon>Aphidomorpha</taxon>
        <taxon>Aphidoidea</taxon>
        <taxon>Aphididae</taxon>
        <taxon>Aphidini</taxon>
        <taxon>Aphis</taxon>
        <taxon>Aphis</taxon>
    </lineage>
</organism>
<accession>A0A6G0ZCA6</accession>
<sequence length="152" mass="17977">MYRFLILFCSYMQIVMTNPHLMDRFFGKPVDESMDLFRNPKIYPYEYINEKSVYEFPLQNHPKKSIKTVKWDNLHSSHKGLFSAENEDSCTVSKTVIIIVVLVIFLLFLIIFIHILKRFLKKRRGYSEFECQGDCGCELGKCELCKNDNNND</sequence>
<protein>
    <submittedName>
        <fullName evidence="2">Uncharacterized protein</fullName>
    </submittedName>
</protein>
<dbReference type="Proteomes" id="UP000478052">
    <property type="component" value="Unassembled WGS sequence"/>
</dbReference>
<keyword evidence="1" id="KW-0472">Membrane</keyword>
<reference evidence="2 3" key="1">
    <citation type="submission" date="2019-08" db="EMBL/GenBank/DDBJ databases">
        <title>Whole genome of Aphis craccivora.</title>
        <authorList>
            <person name="Voronova N.V."/>
            <person name="Shulinski R.S."/>
            <person name="Bandarenka Y.V."/>
            <person name="Zhorov D.G."/>
            <person name="Warner D."/>
        </authorList>
    </citation>
    <scope>NUCLEOTIDE SEQUENCE [LARGE SCALE GENOMIC DNA]</scope>
    <source>
        <strain evidence="2">180601</strain>
        <tissue evidence="2">Whole Body</tissue>
    </source>
</reference>
<comment type="caution">
    <text evidence="2">The sequence shown here is derived from an EMBL/GenBank/DDBJ whole genome shotgun (WGS) entry which is preliminary data.</text>
</comment>
<feature type="transmembrane region" description="Helical" evidence="1">
    <location>
        <begin position="96"/>
        <end position="116"/>
    </location>
</feature>
<keyword evidence="1" id="KW-1133">Transmembrane helix</keyword>
<dbReference type="AlphaFoldDB" id="A0A6G0ZCA6"/>
<evidence type="ECO:0000313" key="3">
    <source>
        <dbReference type="Proteomes" id="UP000478052"/>
    </source>
</evidence>